<sequence length="110" mass="11198">MIVQFVAEAVSAGVVVPAEGRGMVCPVAPAGAQVLVDEFLGWFSWALVWVAFPAGILAAVAAVIMGKVFSMPHVSKGGLIGVFVVLGAALLYLVIPGILSGFLGDGCVTR</sequence>
<organism evidence="2 3">
    <name type="scientific">Tessaracoccus bendigoensis DSM 12906</name>
    <dbReference type="NCBI Taxonomy" id="1123357"/>
    <lineage>
        <taxon>Bacteria</taxon>
        <taxon>Bacillati</taxon>
        <taxon>Actinomycetota</taxon>
        <taxon>Actinomycetes</taxon>
        <taxon>Propionibacteriales</taxon>
        <taxon>Propionibacteriaceae</taxon>
        <taxon>Tessaracoccus</taxon>
    </lineage>
</organism>
<evidence type="ECO:0000313" key="2">
    <source>
        <dbReference type="EMBL" id="SHJ02807.1"/>
    </source>
</evidence>
<keyword evidence="1" id="KW-0472">Membrane</keyword>
<dbReference type="RefSeq" id="WP_139280153.1">
    <property type="nucleotide sequence ID" value="NZ_FQZG01000023.1"/>
</dbReference>
<dbReference type="OrthoDB" id="3787642at2"/>
<dbReference type="EMBL" id="FQZG01000023">
    <property type="protein sequence ID" value="SHJ02807.1"/>
    <property type="molecule type" value="Genomic_DNA"/>
</dbReference>
<evidence type="ECO:0000256" key="1">
    <source>
        <dbReference type="SAM" id="Phobius"/>
    </source>
</evidence>
<evidence type="ECO:0000313" key="3">
    <source>
        <dbReference type="Proteomes" id="UP000184512"/>
    </source>
</evidence>
<dbReference type="STRING" id="1123357.SAMN02745244_01568"/>
<feature type="transmembrane region" description="Helical" evidence="1">
    <location>
        <begin position="42"/>
        <end position="65"/>
    </location>
</feature>
<dbReference type="Proteomes" id="UP000184512">
    <property type="component" value="Unassembled WGS sequence"/>
</dbReference>
<feature type="transmembrane region" description="Helical" evidence="1">
    <location>
        <begin position="77"/>
        <end position="95"/>
    </location>
</feature>
<gene>
    <name evidence="2" type="ORF">SAMN02745244_01568</name>
</gene>
<dbReference type="AlphaFoldDB" id="A0A1M6FYV2"/>
<proteinExistence type="predicted"/>
<accession>A0A1M6FYV2</accession>
<keyword evidence="1" id="KW-1133">Transmembrane helix</keyword>
<name>A0A1M6FYV2_9ACTN</name>
<reference evidence="2 3" key="1">
    <citation type="submission" date="2016-11" db="EMBL/GenBank/DDBJ databases">
        <authorList>
            <person name="Jaros S."/>
            <person name="Januszkiewicz K."/>
            <person name="Wedrychowicz H."/>
        </authorList>
    </citation>
    <scope>NUCLEOTIDE SEQUENCE [LARGE SCALE GENOMIC DNA]</scope>
    <source>
        <strain evidence="2 3">DSM 12906</strain>
    </source>
</reference>
<keyword evidence="3" id="KW-1185">Reference proteome</keyword>
<keyword evidence="1" id="KW-0812">Transmembrane</keyword>
<protein>
    <submittedName>
        <fullName evidence="2">Uncharacterized protein</fullName>
    </submittedName>
</protein>